<evidence type="ECO:0000256" key="2">
    <source>
        <dbReference type="SAM" id="MobiDB-lite"/>
    </source>
</evidence>
<dbReference type="Pfam" id="PF08574">
    <property type="entry name" value="Iwr1"/>
    <property type="match status" value="1"/>
</dbReference>
<dbReference type="GeneID" id="92211083"/>
<dbReference type="PANTHER" id="PTHR28063:SF1">
    <property type="entry name" value="RNA POLYMERASE II NUCLEAR LOCALIZATION PROTEIN IWR1"/>
    <property type="match status" value="1"/>
</dbReference>
<name>A0ABP0ZU53_9ASCO</name>
<dbReference type="InterPro" id="IPR013883">
    <property type="entry name" value="TF_Iwr1_dom"/>
</dbReference>
<feature type="region of interest" description="Disordered" evidence="2">
    <location>
        <begin position="84"/>
        <end position="183"/>
    </location>
</feature>
<organism evidence="4 5">
    <name type="scientific">Lodderomyces beijingensis</name>
    <dbReference type="NCBI Taxonomy" id="1775926"/>
    <lineage>
        <taxon>Eukaryota</taxon>
        <taxon>Fungi</taxon>
        <taxon>Dikarya</taxon>
        <taxon>Ascomycota</taxon>
        <taxon>Saccharomycotina</taxon>
        <taxon>Pichiomycetes</taxon>
        <taxon>Debaryomycetaceae</taxon>
        <taxon>Candida/Lodderomyces clade</taxon>
        <taxon>Lodderomyces</taxon>
    </lineage>
</organism>
<dbReference type="PANTHER" id="PTHR28063">
    <property type="entry name" value="RNA POLYMERASE II NUCLEAR LOCALIZATION PROTEIN IWR1"/>
    <property type="match status" value="1"/>
</dbReference>
<feature type="compositionally biased region" description="Acidic residues" evidence="2">
    <location>
        <begin position="336"/>
        <end position="355"/>
    </location>
</feature>
<evidence type="ECO:0000259" key="3">
    <source>
        <dbReference type="Pfam" id="PF08574"/>
    </source>
</evidence>
<feature type="region of interest" description="Disordered" evidence="2">
    <location>
        <begin position="229"/>
        <end position="248"/>
    </location>
</feature>
<dbReference type="InterPro" id="IPR040150">
    <property type="entry name" value="Iwr1"/>
</dbReference>
<feature type="compositionally biased region" description="Basic and acidic residues" evidence="2">
    <location>
        <begin position="87"/>
        <end position="97"/>
    </location>
</feature>
<reference evidence="4 5" key="1">
    <citation type="submission" date="2024-03" db="EMBL/GenBank/DDBJ databases">
        <authorList>
            <person name="Brejova B."/>
        </authorList>
    </citation>
    <scope>NUCLEOTIDE SEQUENCE [LARGE SCALE GENOMIC DNA]</scope>
    <source>
        <strain evidence="4 5">CBS 14171</strain>
    </source>
</reference>
<feature type="region of interest" description="Disordered" evidence="2">
    <location>
        <begin position="1"/>
        <end position="59"/>
    </location>
</feature>
<feature type="region of interest" description="Disordered" evidence="2">
    <location>
        <begin position="284"/>
        <end position="368"/>
    </location>
</feature>
<comment type="similarity">
    <text evidence="1">Belongs to the IWR1/SLC7A6OS family.</text>
</comment>
<feature type="compositionally biased region" description="Polar residues" evidence="2">
    <location>
        <begin position="160"/>
        <end position="171"/>
    </location>
</feature>
<evidence type="ECO:0000313" key="5">
    <source>
        <dbReference type="Proteomes" id="UP001497383"/>
    </source>
</evidence>
<feature type="compositionally biased region" description="Acidic residues" evidence="2">
    <location>
        <begin position="288"/>
        <end position="304"/>
    </location>
</feature>
<dbReference type="RefSeq" id="XP_066832825.1">
    <property type="nucleotide sequence ID" value="XM_066976268.1"/>
</dbReference>
<accession>A0ABP0ZU53</accession>
<evidence type="ECO:0000256" key="1">
    <source>
        <dbReference type="ARBA" id="ARBA00010218"/>
    </source>
</evidence>
<gene>
    <name evidence="4" type="ORF">LODBEIA_P58870</name>
</gene>
<proteinExistence type="inferred from homology"/>
<dbReference type="EMBL" id="OZ022412">
    <property type="protein sequence ID" value="CAK9442144.1"/>
    <property type="molecule type" value="Genomic_DNA"/>
</dbReference>
<feature type="domain" description="Transcription factor Iwr1" evidence="3">
    <location>
        <begin position="184"/>
        <end position="260"/>
    </location>
</feature>
<protein>
    <recommendedName>
        <fullName evidence="3">Transcription factor Iwr1 domain-containing protein</fullName>
    </recommendedName>
</protein>
<keyword evidence="5" id="KW-1185">Reference proteome</keyword>
<sequence length="392" mass="44567">MSSEPPKVLRIKRKRNQDPLQALILEDTRSVKRSKPSTPSTSPRPSPLHTPRHLRSTENLNYLFKLSRTEDGLNEDEMIKSSILAESKQRSEEERRNFVIPPDSSKTPPEESRSVNLPNELANLVEDYITSDVATPKQRKRRGIRSSSQQSPPLPPASQDGNTSLIQNMASTGPLDGGDDNDDDEYVFDVYHLSAQPMTSANHPTSQIGFIRFFDDDEAMQSGLLLNDDHEDAQQKPSVLTDDEDSNAESFYQNDYPSDEDVEGLEELQYEEDGFEAQFDRLKIGYRDDDDDENRDDDEVDEYGAYEPREGVGIQDEEYFDHEEMERYLTLGGDREGDDGDDEGEGEGEDDEDDSSGQRNIFFASDEHDPVAIHRDRIFGKLEKMLREDNAD</sequence>
<dbReference type="Proteomes" id="UP001497383">
    <property type="component" value="Chromosome 8"/>
</dbReference>
<evidence type="ECO:0000313" key="4">
    <source>
        <dbReference type="EMBL" id="CAK9442144.1"/>
    </source>
</evidence>